<evidence type="ECO:0000256" key="4">
    <source>
        <dbReference type="ARBA" id="ARBA00022833"/>
    </source>
</evidence>
<dbReference type="PANTHER" id="PTHR46481">
    <property type="entry name" value="ZINC FINGER BED DOMAIN-CONTAINING PROTEIN 4"/>
    <property type="match status" value="1"/>
</dbReference>
<dbReference type="InParanoid" id="S8DGH2"/>
<sequence length="174" mass="20227">LRRFAYAIIHSSTKLLPAWYKELRELSLPEETMPRDVRTRWNSTYEMLSFALEFREAVDNLASNRTMDLRKLELDDGEWKIVTQLCDIFRDATQYFSRQTPNLAAVIPVMDAFDEHLTNYSLDRKILPSIRAAVGLAKKTLNRYYGRTDESNAYRIAMGKWTLIPASESAQSPR</sequence>
<keyword evidence="5" id="KW-0539">Nucleus</keyword>
<keyword evidence="4" id="KW-0862">Zinc</keyword>
<accession>S8DGH2</accession>
<name>S8DGH2_FOMSC</name>
<keyword evidence="7" id="KW-1185">Reference proteome</keyword>
<dbReference type="InterPro" id="IPR012337">
    <property type="entry name" value="RNaseH-like_sf"/>
</dbReference>
<gene>
    <name evidence="6" type="ORF">FOMPIDRAFT_64448</name>
</gene>
<keyword evidence="2" id="KW-0479">Metal-binding</keyword>
<dbReference type="eggNOG" id="ENOG502SGHH">
    <property type="taxonomic scope" value="Eukaryota"/>
</dbReference>
<dbReference type="EMBL" id="KE504401">
    <property type="protein sequence ID" value="EPS92666.1"/>
    <property type="molecule type" value="Genomic_DNA"/>
</dbReference>
<reference evidence="6 7" key="1">
    <citation type="journal article" date="2012" name="Science">
        <title>The Paleozoic origin of enzymatic lignin decomposition reconstructed from 31 fungal genomes.</title>
        <authorList>
            <person name="Floudas D."/>
            <person name="Binder M."/>
            <person name="Riley R."/>
            <person name="Barry K."/>
            <person name="Blanchette R.A."/>
            <person name="Henrissat B."/>
            <person name="Martinez A.T."/>
            <person name="Otillar R."/>
            <person name="Spatafora J.W."/>
            <person name="Yadav J.S."/>
            <person name="Aerts A."/>
            <person name="Benoit I."/>
            <person name="Boyd A."/>
            <person name="Carlson A."/>
            <person name="Copeland A."/>
            <person name="Coutinho P.M."/>
            <person name="de Vries R.P."/>
            <person name="Ferreira P."/>
            <person name="Findley K."/>
            <person name="Foster B."/>
            <person name="Gaskell J."/>
            <person name="Glotzer D."/>
            <person name="Gorecki P."/>
            <person name="Heitman J."/>
            <person name="Hesse C."/>
            <person name="Hori C."/>
            <person name="Igarashi K."/>
            <person name="Jurgens J.A."/>
            <person name="Kallen N."/>
            <person name="Kersten P."/>
            <person name="Kohler A."/>
            <person name="Kuees U."/>
            <person name="Kumar T.K.A."/>
            <person name="Kuo A."/>
            <person name="LaButti K."/>
            <person name="Larrondo L.F."/>
            <person name="Lindquist E."/>
            <person name="Ling A."/>
            <person name="Lombard V."/>
            <person name="Lucas S."/>
            <person name="Lundell T."/>
            <person name="Martin R."/>
            <person name="McLaughlin D.J."/>
            <person name="Morgenstern I."/>
            <person name="Morin E."/>
            <person name="Murat C."/>
            <person name="Nagy L.G."/>
            <person name="Nolan M."/>
            <person name="Ohm R.A."/>
            <person name="Patyshakuliyeva A."/>
            <person name="Rokas A."/>
            <person name="Ruiz-Duenas F.J."/>
            <person name="Sabat G."/>
            <person name="Salamov A."/>
            <person name="Samejima M."/>
            <person name="Schmutz J."/>
            <person name="Slot J.C."/>
            <person name="St John F."/>
            <person name="Stenlid J."/>
            <person name="Sun H."/>
            <person name="Sun S."/>
            <person name="Syed K."/>
            <person name="Tsang A."/>
            <person name="Wiebenga A."/>
            <person name="Young D."/>
            <person name="Pisabarro A."/>
            <person name="Eastwood D.C."/>
            <person name="Martin F."/>
            <person name="Cullen D."/>
            <person name="Grigoriev I.V."/>
            <person name="Hibbett D.S."/>
        </authorList>
    </citation>
    <scope>NUCLEOTIDE SEQUENCE</scope>
    <source>
        <strain evidence="7">FP-58527</strain>
    </source>
</reference>
<keyword evidence="3" id="KW-0863">Zinc-finger</keyword>
<dbReference type="HOGENOM" id="CLU_099691_1_0_1"/>
<protein>
    <submittedName>
        <fullName evidence="6">Uncharacterized protein</fullName>
    </submittedName>
</protein>
<comment type="subcellular location">
    <subcellularLocation>
        <location evidence="1">Nucleus</location>
    </subcellularLocation>
</comment>
<feature type="non-terminal residue" evidence="6">
    <location>
        <position position="1"/>
    </location>
</feature>
<dbReference type="SUPFAM" id="SSF53098">
    <property type="entry name" value="Ribonuclease H-like"/>
    <property type="match status" value="1"/>
</dbReference>
<evidence type="ECO:0000256" key="1">
    <source>
        <dbReference type="ARBA" id="ARBA00004123"/>
    </source>
</evidence>
<evidence type="ECO:0000256" key="2">
    <source>
        <dbReference type="ARBA" id="ARBA00022723"/>
    </source>
</evidence>
<dbReference type="OrthoDB" id="2751120at2759"/>
<dbReference type="InterPro" id="IPR052035">
    <property type="entry name" value="ZnF_BED_domain_contain"/>
</dbReference>
<evidence type="ECO:0000313" key="6">
    <source>
        <dbReference type="EMBL" id="EPS92666.1"/>
    </source>
</evidence>
<dbReference type="PANTHER" id="PTHR46481:SF10">
    <property type="entry name" value="ZINC FINGER BED DOMAIN-CONTAINING PROTEIN 39"/>
    <property type="match status" value="1"/>
</dbReference>
<evidence type="ECO:0000313" key="7">
    <source>
        <dbReference type="Proteomes" id="UP000015241"/>
    </source>
</evidence>
<organism evidence="6 7">
    <name type="scientific">Fomitopsis schrenkii</name>
    <name type="common">Brown rot fungus</name>
    <dbReference type="NCBI Taxonomy" id="2126942"/>
    <lineage>
        <taxon>Eukaryota</taxon>
        <taxon>Fungi</taxon>
        <taxon>Dikarya</taxon>
        <taxon>Basidiomycota</taxon>
        <taxon>Agaricomycotina</taxon>
        <taxon>Agaricomycetes</taxon>
        <taxon>Polyporales</taxon>
        <taxon>Fomitopsis</taxon>
    </lineage>
</organism>
<proteinExistence type="predicted"/>
<dbReference type="GO" id="GO:0005634">
    <property type="term" value="C:nucleus"/>
    <property type="evidence" value="ECO:0007669"/>
    <property type="project" value="UniProtKB-SubCell"/>
</dbReference>
<evidence type="ECO:0000256" key="5">
    <source>
        <dbReference type="ARBA" id="ARBA00023242"/>
    </source>
</evidence>
<evidence type="ECO:0000256" key="3">
    <source>
        <dbReference type="ARBA" id="ARBA00022771"/>
    </source>
</evidence>
<dbReference type="AlphaFoldDB" id="S8DGH2"/>
<dbReference type="GO" id="GO:0008270">
    <property type="term" value="F:zinc ion binding"/>
    <property type="evidence" value="ECO:0007669"/>
    <property type="project" value="UniProtKB-KW"/>
</dbReference>
<dbReference type="STRING" id="743788.S8DGH2"/>
<dbReference type="Proteomes" id="UP000015241">
    <property type="component" value="Unassembled WGS sequence"/>
</dbReference>